<dbReference type="PRINTS" id="PR00463">
    <property type="entry name" value="EP450I"/>
</dbReference>
<evidence type="ECO:0000256" key="1">
    <source>
        <dbReference type="ARBA" id="ARBA00001971"/>
    </source>
</evidence>
<name>A0ABD3AT30_9GENT</name>
<evidence type="ECO:0000256" key="11">
    <source>
        <dbReference type="ARBA" id="ARBA00023136"/>
    </source>
</evidence>
<reference evidence="13 14" key="1">
    <citation type="submission" date="2024-11" db="EMBL/GenBank/DDBJ databases">
        <title>A near-complete genome assembly of Cinchona calisaya.</title>
        <authorList>
            <person name="Lian D.C."/>
            <person name="Zhao X.W."/>
            <person name="Wei L."/>
        </authorList>
    </citation>
    <scope>NUCLEOTIDE SEQUENCE [LARGE SCALE GENOMIC DNA]</scope>
    <source>
        <tissue evidence="13">Nenye</tissue>
    </source>
</reference>
<dbReference type="PANTHER" id="PTHR47944:SF17">
    <property type="entry name" value="3,9-DIHYDROXYPTEROCARPAN 6A-MONOOXYGENASE"/>
    <property type="match status" value="1"/>
</dbReference>
<evidence type="ECO:0000256" key="6">
    <source>
        <dbReference type="ARBA" id="ARBA00022723"/>
    </source>
</evidence>
<sequence length="522" mass="59459">MIFISDILFCSILLFVFFSTISLFNVKRHRSTSKNQIQHPPSPPSLPLIGHLHLLGPKLVKSIQALEERYGPLIRLRLGSKSSSIIVSNAIIAKEILKDNEMNFVSRHESGSSKFNIYAGYSFIFAEYGTYWRFMKKLCMTELLSTQQVNRFTDIRREERIKLLETLVNCSQEGKACDIRVQLVKLTNNVICRMTMSTTCSGSEDEAKLVWEFVKGTEQLILKFLMTDELLGPLSKLDLFGYGKRLKSLTIKLDNLLEKIMAEHENNEMNSCKKDRKDIMDLLLEISRDESSEVKLSRTNIKAFLTEIFTAGTDTTSVALNWAIAELINHPQVFKKLREEIKTVVGATRLVEESDIPNLPYLQAVVKETLRLHPSATLTFRRCIQDCKINGYDILANERVIIDLKAIMRDPNSWENPLDFQPERFMTNSEGRNDHYIMDFRGQNFKILPFGSRRRGCPGASLALAVIHGTIATLVQCFDFKVPNGEKLNMEDGTGFTGAMVHPLLCYPIPHLNPLELTQKNL</sequence>
<feature type="binding site" description="axial binding residue" evidence="12">
    <location>
        <position position="457"/>
    </location>
    <ligand>
        <name>heme</name>
        <dbReference type="ChEBI" id="CHEBI:30413"/>
    </ligand>
    <ligandPart>
        <name>Fe</name>
        <dbReference type="ChEBI" id="CHEBI:18248"/>
    </ligandPart>
</feature>
<gene>
    <name evidence="13" type="ORF">ACH5RR_002704</name>
</gene>
<keyword evidence="5" id="KW-0812">Transmembrane</keyword>
<evidence type="ECO:0000256" key="3">
    <source>
        <dbReference type="ARBA" id="ARBA00010617"/>
    </source>
</evidence>
<evidence type="ECO:0000256" key="7">
    <source>
        <dbReference type="ARBA" id="ARBA00022989"/>
    </source>
</evidence>
<evidence type="ECO:0000313" key="13">
    <source>
        <dbReference type="EMBL" id="KAL3534243.1"/>
    </source>
</evidence>
<dbReference type="AlphaFoldDB" id="A0ABD3AT30"/>
<evidence type="ECO:0000256" key="9">
    <source>
        <dbReference type="ARBA" id="ARBA00023004"/>
    </source>
</evidence>
<evidence type="ECO:0000256" key="10">
    <source>
        <dbReference type="ARBA" id="ARBA00023033"/>
    </source>
</evidence>
<evidence type="ECO:0008006" key="15">
    <source>
        <dbReference type="Google" id="ProtNLM"/>
    </source>
</evidence>
<keyword evidence="4 12" id="KW-0349">Heme</keyword>
<evidence type="ECO:0000256" key="4">
    <source>
        <dbReference type="ARBA" id="ARBA00022617"/>
    </source>
</evidence>
<dbReference type="InterPro" id="IPR001128">
    <property type="entry name" value="Cyt_P450"/>
</dbReference>
<dbReference type="PANTHER" id="PTHR47944">
    <property type="entry name" value="CYTOCHROME P450 98A9"/>
    <property type="match status" value="1"/>
</dbReference>
<keyword evidence="14" id="KW-1185">Reference proteome</keyword>
<evidence type="ECO:0000256" key="12">
    <source>
        <dbReference type="PIRSR" id="PIRSR602401-1"/>
    </source>
</evidence>
<protein>
    <recommendedName>
        <fullName evidence="15">Cytochrome P450</fullName>
    </recommendedName>
</protein>
<comment type="caution">
    <text evidence="13">The sequence shown here is derived from an EMBL/GenBank/DDBJ whole genome shotgun (WGS) entry which is preliminary data.</text>
</comment>
<keyword evidence="8" id="KW-0560">Oxidoreductase</keyword>
<dbReference type="SUPFAM" id="SSF48264">
    <property type="entry name" value="Cytochrome P450"/>
    <property type="match status" value="1"/>
</dbReference>
<evidence type="ECO:0000256" key="5">
    <source>
        <dbReference type="ARBA" id="ARBA00022692"/>
    </source>
</evidence>
<dbReference type="GO" id="GO:0016020">
    <property type="term" value="C:membrane"/>
    <property type="evidence" value="ECO:0007669"/>
    <property type="project" value="UniProtKB-SubCell"/>
</dbReference>
<dbReference type="GO" id="GO:0046872">
    <property type="term" value="F:metal ion binding"/>
    <property type="evidence" value="ECO:0007669"/>
    <property type="project" value="UniProtKB-KW"/>
</dbReference>
<accession>A0ABD3AT30</accession>
<dbReference type="InterPro" id="IPR036396">
    <property type="entry name" value="Cyt_P450_sf"/>
</dbReference>
<evidence type="ECO:0000256" key="2">
    <source>
        <dbReference type="ARBA" id="ARBA00004167"/>
    </source>
</evidence>
<dbReference type="Pfam" id="PF00067">
    <property type="entry name" value="p450"/>
    <property type="match status" value="1"/>
</dbReference>
<dbReference type="InterPro" id="IPR002401">
    <property type="entry name" value="Cyt_P450_E_grp-I"/>
</dbReference>
<dbReference type="Gene3D" id="1.10.630.10">
    <property type="entry name" value="Cytochrome P450"/>
    <property type="match status" value="1"/>
</dbReference>
<comment type="similarity">
    <text evidence="3">Belongs to the cytochrome P450 family.</text>
</comment>
<keyword evidence="6 12" id="KW-0479">Metal-binding</keyword>
<comment type="subcellular location">
    <subcellularLocation>
        <location evidence="2">Membrane</location>
        <topology evidence="2">Single-pass membrane protein</topology>
    </subcellularLocation>
</comment>
<keyword evidence="11" id="KW-0472">Membrane</keyword>
<dbReference type="GO" id="GO:0004497">
    <property type="term" value="F:monooxygenase activity"/>
    <property type="evidence" value="ECO:0007669"/>
    <property type="project" value="UniProtKB-KW"/>
</dbReference>
<keyword evidence="7" id="KW-1133">Transmembrane helix</keyword>
<organism evidence="13 14">
    <name type="scientific">Cinchona calisaya</name>
    <dbReference type="NCBI Taxonomy" id="153742"/>
    <lineage>
        <taxon>Eukaryota</taxon>
        <taxon>Viridiplantae</taxon>
        <taxon>Streptophyta</taxon>
        <taxon>Embryophyta</taxon>
        <taxon>Tracheophyta</taxon>
        <taxon>Spermatophyta</taxon>
        <taxon>Magnoliopsida</taxon>
        <taxon>eudicotyledons</taxon>
        <taxon>Gunneridae</taxon>
        <taxon>Pentapetalae</taxon>
        <taxon>asterids</taxon>
        <taxon>lamiids</taxon>
        <taxon>Gentianales</taxon>
        <taxon>Rubiaceae</taxon>
        <taxon>Cinchonoideae</taxon>
        <taxon>Cinchoneae</taxon>
        <taxon>Cinchona</taxon>
    </lineage>
</organism>
<proteinExistence type="inferred from homology"/>
<dbReference type="FunFam" id="1.10.630.10:FF:000019">
    <property type="entry name" value="Cytochrome P450 family protein"/>
    <property type="match status" value="1"/>
</dbReference>
<keyword evidence="9 12" id="KW-0408">Iron</keyword>
<comment type="cofactor">
    <cofactor evidence="1 12">
        <name>heme</name>
        <dbReference type="ChEBI" id="CHEBI:30413"/>
    </cofactor>
</comment>
<evidence type="ECO:0000313" key="14">
    <source>
        <dbReference type="Proteomes" id="UP001630127"/>
    </source>
</evidence>
<keyword evidence="10" id="KW-0503">Monooxygenase</keyword>
<dbReference type="EMBL" id="JBJUIK010000002">
    <property type="protein sequence ID" value="KAL3534243.1"/>
    <property type="molecule type" value="Genomic_DNA"/>
</dbReference>
<dbReference type="PRINTS" id="PR00385">
    <property type="entry name" value="P450"/>
</dbReference>
<evidence type="ECO:0000256" key="8">
    <source>
        <dbReference type="ARBA" id="ARBA00023002"/>
    </source>
</evidence>
<dbReference type="Proteomes" id="UP001630127">
    <property type="component" value="Unassembled WGS sequence"/>
</dbReference>